<keyword evidence="1" id="KW-1133">Transmembrane helix</keyword>
<name>A0ABN9RLK4_9DINO</name>
<feature type="transmembrane region" description="Helical" evidence="1">
    <location>
        <begin position="254"/>
        <end position="274"/>
    </location>
</feature>
<feature type="transmembrane region" description="Helical" evidence="1">
    <location>
        <begin position="286"/>
        <end position="305"/>
    </location>
</feature>
<accession>A0ABN9RLK4</accession>
<reference evidence="2" key="1">
    <citation type="submission" date="2023-10" db="EMBL/GenBank/DDBJ databases">
        <authorList>
            <person name="Chen Y."/>
            <person name="Shah S."/>
            <person name="Dougan E. K."/>
            <person name="Thang M."/>
            <person name="Chan C."/>
        </authorList>
    </citation>
    <scope>NUCLEOTIDE SEQUENCE [LARGE SCALE GENOMIC DNA]</scope>
</reference>
<organism evidence="2 3">
    <name type="scientific">Prorocentrum cordatum</name>
    <dbReference type="NCBI Taxonomy" id="2364126"/>
    <lineage>
        <taxon>Eukaryota</taxon>
        <taxon>Sar</taxon>
        <taxon>Alveolata</taxon>
        <taxon>Dinophyceae</taxon>
        <taxon>Prorocentrales</taxon>
        <taxon>Prorocentraceae</taxon>
        <taxon>Prorocentrum</taxon>
    </lineage>
</organism>
<evidence type="ECO:0000313" key="2">
    <source>
        <dbReference type="EMBL" id="CAK0818927.1"/>
    </source>
</evidence>
<comment type="caution">
    <text evidence="2">The sequence shown here is derived from an EMBL/GenBank/DDBJ whole genome shotgun (WGS) entry which is preliminary data.</text>
</comment>
<proteinExistence type="predicted"/>
<keyword evidence="3" id="KW-1185">Reference proteome</keyword>
<dbReference type="SUPFAM" id="SSF52200">
    <property type="entry name" value="Toll/Interleukin receptor TIR domain"/>
    <property type="match status" value="1"/>
</dbReference>
<dbReference type="InterPro" id="IPR035897">
    <property type="entry name" value="Toll_tir_struct_dom_sf"/>
</dbReference>
<keyword evidence="1" id="KW-0812">Transmembrane</keyword>
<evidence type="ECO:0000256" key="1">
    <source>
        <dbReference type="SAM" id="Phobius"/>
    </source>
</evidence>
<dbReference type="EMBL" id="CAUYUJ010006880">
    <property type="protein sequence ID" value="CAK0818927.1"/>
    <property type="molecule type" value="Genomic_DNA"/>
</dbReference>
<gene>
    <name evidence="2" type="ORF">PCOR1329_LOCUS21047</name>
</gene>
<keyword evidence="1" id="KW-0472">Membrane</keyword>
<protein>
    <submittedName>
        <fullName evidence="2">Uncharacterized protein</fullName>
    </submittedName>
</protein>
<evidence type="ECO:0000313" key="3">
    <source>
        <dbReference type="Proteomes" id="UP001189429"/>
    </source>
</evidence>
<feature type="transmembrane region" description="Helical" evidence="1">
    <location>
        <begin position="96"/>
        <end position="118"/>
    </location>
</feature>
<sequence length="330" mass="37662">MAGVQSLGGFVKQSRRMVVLWSERYFSRLWCVFELACMVVTHDGQMGVVDFCPLSFGVLVVCMRSVCVFNDLFLLSVRSIYGFEEHDESALLFSPWLVFVWVLLLIASMANLWHGFFFRAVDVRELRGQVLGFQSASAECFDESDRPIVTSCIEGWYGNAEVFDRYVREQLGPKIISQHGRRFPLLPLVWTFYGAHDRLWYILDTIPFSLDRPAELFQTCTVLVHGQAKAVLVVLGVSALMFLHVRLQHCGWHIVPNCCFGMLLMAGGVKLWDYLLGVVLKLAKTWSLQLLVCLLLNGFLLCFWCRDIGQMRRCSAMVAASFRTGWPSRK</sequence>
<dbReference type="Proteomes" id="UP001189429">
    <property type="component" value="Unassembled WGS sequence"/>
</dbReference>